<keyword evidence="2" id="KW-1185">Reference proteome</keyword>
<dbReference type="Proteomes" id="UP000572984">
    <property type="component" value="Unassembled WGS sequence"/>
</dbReference>
<organism evidence="1 2">
    <name type="scientific">Microvirga mediterraneensis</name>
    <dbReference type="NCBI Taxonomy" id="2754695"/>
    <lineage>
        <taxon>Bacteria</taxon>
        <taxon>Pseudomonadati</taxon>
        <taxon>Pseudomonadota</taxon>
        <taxon>Alphaproteobacteria</taxon>
        <taxon>Hyphomicrobiales</taxon>
        <taxon>Methylobacteriaceae</taxon>
        <taxon>Microvirga</taxon>
    </lineage>
</organism>
<comment type="caution">
    <text evidence="1">The sequence shown here is derived from an EMBL/GenBank/DDBJ whole genome shotgun (WGS) entry which is preliminary data.</text>
</comment>
<protein>
    <submittedName>
        <fullName evidence="1">Uncharacterized protein</fullName>
    </submittedName>
</protein>
<proteinExistence type="predicted"/>
<evidence type="ECO:0000313" key="2">
    <source>
        <dbReference type="Proteomes" id="UP000572984"/>
    </source>
</evidence>
<accession>A0A838BTI1</accession>
<evidence type="ECO:0000313" key="1">
    <source>
        <dbReference type="EMBL" id="MBA1158359.1"/>
    </source>
</evidence>
<reference evidence="1 2" key="1">
    <citation type="submission" date="2020-07" db="EMBL/GenBank/DDBJ databases">
        <title>Draft genome and description of Microvirga mediterraneensis Marseille-Q2068 sp. nov.</title>
        <authorList>
            <person name="Boxberger M."/>
        </authorList>
    </citation>
    <scope>NUCLEOTIDE SEQUENCE [LARGE SCALE GENOMIC DNA]</scope>
    <source>
        <strain evidence="1 2">Marseille-Q2068</strain>
    </source>
</reference>
<dbReference type="AlphaFoldDB" id="A0A838BTI1"/>
<dbReference type="EMBL" id="JACDXJ010000001">
    <property type="protein sequence ID" value="MBA1158359.1"/>
    <property type="molecule type" value="Genomic_DNA"/>
</dbReference>
<sequence length="80" mass="9183">MFTICSSRRFVVTATNQKLTTEQVLEARLRFASGEREWSKLSKDYGVSRETIKSAVVGETFKELPMPPKRVLDLRPFPYG</sequence>
<name>A0A838BTI1_9HYPH</name>
<gene>
    <name evidence="1" type="ORF">H0S73_19835</name>
</gene>